<dbReference type="PROSITE" id="PS51470">
    <property type="entry name" value="FG_GAP"/>
    <property type="match status" value="5"/>
</dbReference>
<evidence type="ECO:0000256" key="3">
    <source>
        <dbReference type="ARBA" id="ARBA00022692"/>
    </source>
</evidence>
<keyword evidence="11" id="KW-0325">Glycoprotein</keyword>
<feature type="compositionally biased region" description="Low complexity" evidence="15">
    <location>
        <begin position="1090"/>
        <end position="1115"/>
    </location>
</feature>
<feature type="compositionally biased region" description="Low complexity" evidence="15">
    <location>
        <begin position="1056"/>
        <end position="1072"/>
    </location>
</feature>
<evidence type="ECO:0000259" key="17">
    <source>
        <dbReference type="Pfam" id="PF20805"/>
    </source>
</evidence>
<evidence type="ECO:0000256" key="10">
    <source>
        <dbReference type="ARBA" id="ARBA00023170"/>
    </source>
</evidence>
<keyword evidence="20" id="KW-1185">Reference proteome</keyword>
<evidence type="ECO:0000259" key="18">
    <source>
        <dbReference type="Pfam" id="PF20806"/>
    </source>
</evidence>
<dbReference type="Gene3D" id="1.20.5.930">
    <property type="entry name" value="Bicelle-embedded integrin alpha(iib) transmembrane segment"/>
    <property type="match status" value="1"/>
</dbReference>
<evidence type="ECO:0000256" key="5">
    <source>
        <dbReference type="ARBA" id="ARBA00022737"/>
    </source>
</evidence>
<feature type="region of interest" description="Disordered" evidence="15">
    <location>
        <begin position="1301"/>
        <end position="1344"/>
    </location>
</feature>
<feature type="region of interest" description="Disordered" evidence="15">
    <location>
        <begin position="147"/>
        <end position="175"/>
    </location>
</feature>
<dbReference type="SUPFAM" id="SSF69179">
    <property type="entry name" value="Integrin domains"/>
    <property type="match status" value="3"/>
</dbReference>
<dbReference type="EMBL" id="JAWJWF010000050">
    <property type="protein sequence ID" value="KAK6618343.1"/>
    <property type="molecule type" value="Genomic_DNA"/>
</dbReference>
<feature type="compositionally biased region" description="Low complexity" evidence="15">
    <location>
        <begin position="1488"/>
        <end position="1497"/>
    </location>
</feature>
<gene>
    <name evidence="19" type="ORF">RUM44_002795</name>
</gene>
<keyword evidence="7 13" id="KW-1133">Transmembrane helix</keyword>
<feature type="domain" description="Integrin alpha third immunoglobulin-like" evidence="18">
    <location>
        <begin position="1765"/>
        <end position="1843"/>
    </location>
</feature>
<dbReference type="SMART" id="SM00191">
    <property type="entry name" value="Int_alpha"/>
    <property type="match status" value="4"/>
</dbReference>
<keyword evidence="5" id="KW-0677">Repeat</keyword>
<dbReference type="SUPFAM" id="SSF69318">
    <property type="entry name" value="Integrin alpha N-terminal domain"/>
    <property type="match status" value="1"/>
</dbReference>
<keyword evidence="4" id="KW-0732">Signal</keyword>
<dbReference type="InterPro" id="IPR013517">
    <property type="entry name" value="FG-GAP"/>
</dbReference>
<feature type="region of interest" description="Disordered" evidence="15">
    <location>
        <begin position="842"/>
        <end position="902"/>
    </location>
</feature>
<dbReference type="PANTHER" id="PTHR23220">
    <property type="entry name" value="INTEGRIN ALPHA"/>
    <property type="match status" value="1"/>
</dbReference>
<dbReference type="InterPro" id="IPR048285">
    <property type="entry name" value="Integrin_alpha_Ig-like_2"/>
</dbReference>
<feature type="region of interest" description="Disordered" evidence="15">
    <location>
        <begin position="1231"/>
        <end position="1260"/>
    </location>
</feature>
<feature type="domain" description="Integrin alpha second immunoglobulin-like" evidence="17">
    <location>
        <begin position="581"/>
        <end position="724"/>
    </location>
</feature>
<feature type="region of interest" description="Disordered" evidence="15">
    <location>
        <begin position="921"/>
        <end position="948"/>
    </location>
</feature>
<evidence type="ECO:0000256" key="12">
    <source>
        <dbReference type="PROSITE-ProRule" id="PRU00803"/>
    </source>
</evidence>
<evidence type="ECO:0000259" key="16">
    <source>
        <dbReference type="Pfam" id="PF08441"/>
    </source>
</evidence>
<feature type="domain" description="Integrin alpha third immunoglobulin-like" evidence="18">
    <location>
        <begin position="731"/>
        <end position="828"/>
    </location>
</feature>
<keyword evidence="9 13" id="KW-0472">Membrane</keyword>
<feature type="compositionally biased region" description="Polar residues" evidence="15">
    <location>
        <begin position="1237"/>
        <end position="1257"/>
    </location>
</feature>
<dbReference type="InterPro" id="IPR013649">
    <property type="entry name" value="Integrin_alpha_Ig-like_1"/>
</dbReference>
<feature type="repeat" description="FG-GAP" evidence="12">
    <location>
        <begin position="371"/>
        <end position="433"/>
    </location>
</feature>
<dbReference type="PRINTS" id="PR01185">
    <property type="entry name" value="INTEGRINA"/>
</dbReference>
<evidence type="ECO:0000256" key="13">
    <source>
        <dbReference type="RuleBase" id="RU003762"/>
    </source>
</evidence>
<feature type="compositionally biased region" description="Gly residues" evidence="15">
    <location>
        <begin position="882"/>
        <end position="902"/>
    </location>
</feature>
<evidence type="ECO:0000256" key="9">
    <source>
        <dbReference type="ARBA" id="ARBA00023136"/>
    </source>
</evidence>
<feature type="region of interest" description="Disordered" evidence="15">
    <location>
        <begin position="1488"/>
        <end position="1512"/>
    </location>
</feature>
<keyword evidence="6 13" id="KW-0130">Cell adhesion</keyword>
<evidence type="ECO:0000313" key="20">
    <source>
        <dbReference type="Proteomes" id="UP001359485"/>
    </source>
</evidence>
<accession>A0ABR1AFW2</accession>
<dbReference type="InterPro" id="IPR013519">
    <property type="entry name" value="Int_alpha_beta-p"/>
</dbReference>
<sequence>MNMRTTFWSHENESKNNSLKMLEGTGLSADDENFQWGPPFNKTLLSDGLFMAVFIIFKLTAFKVNKAGQCQKGNWGYHRQGSCQAGLGADVSKDGNRLYVGAPGSWYWQGQIYDINPTFKMPTISPDYSKNHELNLIEYESGNKDGRKITGSLVNKNNHHNQSNQHGGGQLYAQNPNKRPEVLATSEGSPQDDDSYLGYSVAAGDFEGRGEGGVAVGMPRGAGLFGKVVLYSVNLTNLQNLTGHQLGSYFSYSLAAVDVDGDGLDDVIVGAPLYTDLNNNEGKYETGRVYIYYQEPRIDSEGYYTRFGRYDFRDGKNSKARFGLSVASLGDTNKDGFGDFAVGAPYDGPEGRGAVYIYNGKRGGVRETYSQVIRAEDLSVPTSTFGFSVAGGLDMDDNQYPDMVVGAYDSDTAIFFRSRPVVRMVDARVSFNSKTKQISLEEENCTLRDYTKVPCLYLQACLKYDGVEVERQLDVDIGVTLDSKKPKTPRMFFLNEEGKSVKNDTVRLTKGELNCKSYYVYVKPNIRDKLTPLEAELRYNVKDESKSQVGLGRRYTRSLTPVLDAGYANVQKDSLSIQKNCGPDNICIPDLQVITKKSVSKYLLGSGERFSLDVQVENRGEDAFEAMYNLQVPPGMNYINIERLDSDRSIPVQCSAPSPLTNNTLKCDIGNPLPKEKLVHFKVLLQPFHREGMKSSYNFVSAVNSTNPEDEFTTRDNVESFTIPIWVETDLILQGSAHPPDIHYNMSHYDGEIQHEVDIGPQVLHVYNIRNKGPSDILEAQAIFLWPSYTMSDEHLLYLLEQPETSGNVKCEYVENVNEERIELDRKRKSFLDSAAFSAVKQGGHGKAGGRVSGEGVRGRGGAGGRGRGGAAGASGTAWGRGKAGGRGESAWGRGGMSSGGSGNAGGAAYTGGGSAWGREGAAVGASTQGGRSSWSGQGGRWEGISWENLSEEERRQLEEEIRRGGGIDFDSGDGSLLHRTRVHGQATASGGKHESGGNTYISSGRGGGRVISSSSGRGGGRVISSSRGSGIYGGSRGSDEIRSSGTGGLGGGVSTAGSNSASGASTGIGIVTHVESESGVRSGGGGTISWSEENGRVSSSSSKGGTGSTHKLSSPESKNEDSYRITTGSQGKHFQWGHGQSGGEASGEGKVRIQDEKRIQQKPLVFNATGYSRARGKVEGDMNKNFTDSSGAFKKAYGQNEFRTVTLDLTPGHDSNLGINIIGGGTIENEIGGSRSGSQDGASITHGTDVSQGSVSRTREYEDAINRELERRRQEAEEAAAAAAAAAAGLVVDGNKIESNGSLTTEGTRVWSGKAGGSSQGGTWFDDRQHSGSGRTDGLSREGAARTYTSTSRANKIFHTQDSHSTAGDLTHGGGFRSYEEDIYTRESERRRLEAQAAATGASGVDKTSGGTRKYQIHGSMHGNGTRTYKILHNGTKVYETRYDSDGQGEESRNYEYEDALNREYEKRRQEAEAAAAAAAAAAASASASPAGTSGTSRGGAHGTYTQGGGIQTYAGMDLRAHEESLRREYEIKRQEAEAAARELERIRLESEAGGPASNNPRMHETVEALRREYERKRLEAEAAAAAAAAAAEARSAVSSSHQYSNEYHYRTNSSWGSEGRPWAESSNYWTFDNNGTVHGGSSGYDANYLRQLQEHEKRLREEAARRLQDERQRGSSVQQYFNTSYFSSGQRAHDSSRDRNVDPDLGYVRLTEESGSRYSRKAVASHLENFVETDDLKKSYERSMKHPMLLTRYKRQVGTNKLDLKSSLSCGPTKCTKIKCTVGPLTRGQEAWVAFRGRVWVDTLKKIGYEREIMLSSLLASQVTKLPHIGEPHNAKVETYEVFSEMMPQDVTVKPEVAPLWVIVLSACAGTLILLLLAFLLWKLGFFKRNRPSNAPEKQPLNRNGYHSGDEQL</sequence>
<feature type="coiled-coil region" evidence="14">
    <location>
        <begin position="1260"/>
        <end position="1287"/>
    </location>
</feature>
<keyword evidence="10 13" id="KW-0675">Receptor</keyword>
<organism evidence="19 20">
    <name type="scientific">Polyplax serrata</name>
    <name type="common">Common mouse louse</name>
    <dbReference type="NCBI Taxonomy" id="468196"/>
    <lineage>
        <taxon>Eukaryota</taxon>
        <taxon>Metazoa</taxon>
        <taxon>Ecdysozoa</taxon>
        <taxon>Arthropoda</taxon>
        <taxon>Hexapoda</taxon>
        <taxon>Insecta</taxon>
        <taxon>Pterygota</taxon>
        <taxon>Neoptera</taxon>
        <taxon>Paraneoptera</taxon>
        <taxon>Psocodea</taxon>
        <taxon>Troctomorpha</taxon>
        <taxon>Phthiraptera</taxon>
        <taxon>Anoplura</taxon>
        <taxon>Polyplacidae</taxon>
        <taxon>Polyplax</taxon>
    </lineage>
</organism>
<proteinExistence type="inferred from homology"/>
<dbReference type="Proteomes" id="UP001359485">
    <property type="component" value="Unassembled WGS sequence"/>
</dbReference>
<evidence type="ECO:0000256" key="2">
    <source>
        <dbReference type="ARBA" id="ARBA00008054"/>
    </source>
</evidence>
<feature type="domain" description="Integrin alpha first immunoglubulin-like" evidence="16">
    <location>
        <begin position="418"/>
        <end position="580"/>
    </location>
</feature>
<feature type="compositionally biased region" description="Gly residues" evidence="15">
    <location>
        <begin position="843"/>
        <end position="853"/>
    </location>
</feature>
<evidence type="ECO:0000313" key="19">
    <source>
        <dbReference type="EMBL" id="KAK6618343.1"/>
    </source>
</evidence>
<feature type="compositionally biased region" description="Gly residues" evidence="15">
    <location>
        <begin position="859"/>
        <end position="873"/>
    </location>
</feature>
<dbReference type="PANTHER" id="PTHR23220:SF133">
    <property type="entry name" value="INTEGRIN ALPHA-PS2"/>
    <property type="match status" value="1"/>
</dbReference>
<dbReference type="InterPro" id="IPR028994">
    <property type="entry name" value="Integrin_alpha_N"/>
</dbReference>
<evidence type="ECO:0008006" key="21">
    <source>
        <dbReference type="Google" id="ProtNLM"/>
    </source>
</evidence>
<dbReference type="Gene3D" id="2.60.40.1510">
    <property type="entry name" value="ntegrin, alpha v. Chain A, domain 3"/>
    <property type="match status" value="1"/>
</dbReference>
<evidence type="ECO:0000256" key="14">
    <source>
        <dbReference type="SAM" id="Coils"/>
    </source>
</evidence>
<dbReference type="Pfam" id="PF20805">
    <property type="entry name" value="Integrin_A_Ig_2"/>
    <property type="match status" value="1"/>
</dbReference>
<keyword evidence="14" id="KW-0175">Coiled coil</keyword>
<name>A0ABR1AFW2_POLSC</name>
<dbReference type="Gene3D" id="2.130.10.130">
    <property type="entry name" value="Integrin alpha, N-terminal"/>
    <property type="match status" value="1"/>
</dbReference>
<comment type="caution">
    <text evidence="19">The sequence shown here is derived from an EMBL/GenBank/DDBJ whole genome shotgun (WGS) entry which is preliminary data.</text>
</comment>
<evidence type="ECO:0000256" key="8">
    <source>
        <dbReference type="ARBA" id="ARBA00023037"/>
    </source>
</evidence>
<evidence type="ECO:0000256" key="15">
    <source>
        <dbReference type="SAM" id="MobiDB-lite"/>
    </source>
</evidence>
<keyword evidence="3 13" id="KW-0812">Transmembrane</keyword>
<reference evidence="19 20" key="1">
    <citation type="submission" date="2023-09" db="EMBL/GenBank/DDBJ databases">
        <title>Genomes of two closely related lineages of the louse Polyplax serrata with different host specificities.</title>
        <authorList>
            <person name="Martinu J."/>
            <person name="Tarabai H."/>
            <person name="Stefka J."/>
            <person name="Hypsa V."/>
        </authorList>
    </citation>
    <scope>NUCLEOTIDE SEQUENCE [LARGE SCALE GENOMIC DNA]</scope>
    <source>
        <strain evidence="19">98ZLc_SE</strain>
    </source>
</reference>
<feature type="region of interest" description="Disordered" evidence="15">
    <location>
        <begin position="1398"/>
        <end position="1422"/>
    </location>
</feature>
<feature type="region of interest" description="Disordered" evidence="15">
    <location>
        <begin position="984"/>
        <end position="1152"/>
    </location>
</feature>
<evidence type="ECO:0000256" key="1">
    <source>
        <dbReference type="ARBA" id="ARBA00004479"/>
    </source>
</evidence>
<evidence type="ECO:0000256" key="4">
    <source>
        <dbReference type="ARBA" id="ARBA00022729"/>
    </source>
</evidence>
<feature type="repeat" description="FG-GAP" evidence="12">
    <location>
        <begin position="308"/>
        <end position="367"/>
    </location>
</feature>
<dbReference type="InterPro" id="IPR018184">
    <property type="entry name" value="Integrin_alpha_C_CS"/>
</dbReference>
<dbReference type="Gene3D" id="2.60.40.1460">
    <property type="entry name" value="Integrin domains. Chain A, domain 2"/>
    <property type="match status" value="1"/>
</dbReference>
<dbReference type="Gene3D" id="2.60.40.1530">
    <property type="entry name" value="ntegrin, alpha v. Chain A, domain 4"/>
    <property type="match status" value="2"/>
</dbReference>
<dbReference type="Pfam" id="PF20806">
    <property type="entry name" value="Integrin_A_Ig_3"/>
    <property type="match status" value="2"/>
</dbReference>
<dbReference type="Pfam" id="PF01839">
    <property type="entry name" value="FG-GAP"/>
    <property type="match status" value="2"/>
</dbReference>
<dbReference type="InterPro" id="IPR048286">
    <property type="entry name" value="Integrin_alpha_Ig-like_3"/>
</dbReference>
<feature type="repeat" description="FG-GAP" evidence="12">
    <location>
        <begin position="236"/>
        <end position="301"/>
    </location>
</feature>
<keyword evidence="8 13" id="KW-0401">Integrin</keyword>
<feature type="compositionally biased region" description="Gly residues" evidence="15">
    <location>
        <begin position="1498"/>
        <end position="1512"/>
    </location>
</feature>
<feature type="transmembrane region" description="Helical" evidence="13">
    <location>
        <begin position="1862"/>
        <end position="1884"/>
    </location>
</feature>
<dbReference type="PROSITE" id="PS00242">
    <property type="entry name" value="INTEGRIN_ALPHA"/>
    <property type="match status" value="1"/>
</dbReference>
<evidence type="ECO:0000256" key="7">
    <source>
        <dbReference type="ARBA" id="ARBA00022989"/>
    </source>
</evidence>
<evidence type="ECO:0000256" key="6">
    <source>
        <dbReference type="ARBA" id="ARBA00022889"/>
    </source>
</evidence>
<comment type="subcellular location">
    <subcellularLocation>
        <location evidence="1 13">Membrane</location>
        <topology evidence="1 13">Single-pass type I membrane protein</topology>
    </subcellularLocation>
</comment>
<comment type="similarity">
    <text evidence="2 13">Belongs to the integrin alpha chain family.</text>
</comment>
<feature type="repeat" description="FG-GAP" evidence="12">
    <location>
        <begin position="183"/>
        <end position="235"/>
    </location>
</feature>
<feature type="compositionally biased region" description="Gly residues" evidence="15">
    <location>
        <begin position="1046"/>
        <end position="1055"/>
    </location>
</feature>
<protein>
    <recommendedName>
        <fullName evidence="21">Integrin alpha-PS2</fullName>
    </recommendedName>
</protein>
<feature type="repeat" description="FG-GAP" evidence="12">
    <location>
        <begin position="69"/>
        <end position="124"/>
    </location>
</feature>
<dbReference type="Pfam" id="PF08441">
    <property type="entry name" value="Integrin_A_Ig_1"/>
    <property type="match status" value="1"/>
</dbReference>
<evidence type="ECO:0000256" key="11">
    <source>
        <dbReference type="ARBA" id="ARBA00023180"/>
    </source>
</evidence>
<dbReference type="InterPro" id="IPR032695">
    <property type="entry name" value="Integrin_dom_sf"/>
</dbReference>
<dbReference type="InterPro" id="IPR000413">
    <property type="entry name" value="Integrin_alpha"/>
</dbReference>
<feature type="coiled-coil region" evidence="14">
    <location>
        <begin position="1521"/>
        <end position="1592"/>
    </location>
</feature>